<reference evidence="1" key="1">
    <citation type="journal article" date="2020" name="Stud. Mycol.">
        <title>101 Dothideomycetes genomes: a test case for predicting lifestyles and emergence of pathogens.</title>
        <authorList>
            <person name="Haridas S."/>
            <person name="Albert R."/>
            <person name="Binder M."/>
            <person name="Bloem J."/>
            <person name="Labutti K."/>
            <person name="Salamov A."/>
            <person name="Andreopoulos B."/>
            <person name="Baker S."/>
            <person name="Barry K."/>
            <person name="Bills G."/>
            <person name="Bluhm B."/>
            <person name="Cannon C."/>
            <person name="Castanera R."/>
            <person name="Culley D."/>
            <person name="Daum C."/>
            <person name="Ezra D."/>
            <person name="Gonzalez J."/>
            <person name="Henrissat B."/>
            <person name="Kuo A."/>
            <person name="Liang C."/>
            <person name="Lipzen A."/>
            <person name="Lutzoni F."/>
            <person name="Magnuson J."/>
            <person name="Mondo S."/>
            <person name="Nolan M."/>
            <person name="Ohm R."/>
            <person name="Pangilinan J."/>
            <person name="Park H.-J."/>
            <person name="Ramirez L."/>
            <person name="Alfaro M."/>
            <person name="Sun H."/>
            <person name="Tritt A."/>
            <person name="Yoshinaga Y."/>
            <person name="Zwiers L.-H."/>
            <person name="Turgeon B."/>
            <person name="Goodwin S."/>
            <person name="Spatafora J."/>
            <person name="Crous P."/>
            <person name="Grigoriev I."/>
        </authorList>
    </citation>
    <scope>NUCLEOTIDE SEQUENCE</scope>
    <source>
        <strain evidence="1">CBS 122681</strain>
    </source>
</reference>
<protein>
    <recommendedName>
        <fullName evidence="3">F-box domain-containing protein</fullName>
    </recommendedName>
</protein>
<dbReference type="AlphaFoldDB" id="A0A6A6SSA0"/>
<sequence length="442" mass="49773">MALMNQLPNELLAIIFSHLEYNRGALLALARMSRTLRPTAQAYLFRNATGLDSVQLELFERSIRYNPVLATLVHRFGPVMISMPQQVVLYGSAQLLKRLGKLEGLQVQLCRYHVGHRPVQKFLTLPLLATLKEIALVVQEDESSIRQRSTSSIDCGLLCGLMCLPTLREFTMIEGSRLLPPGDVERSWSQQRGCIILLPRAPEPSVVSRIDSSARNTYLGPFWIWADSLAHRTCLRVVHVLHTSHRYNDPTQLEGLDGSLGKLCGTLEELVLLVSSDLRNVSGNGASWPVIDLSQHGKLKRVHTHGVFFCGSSSGTMVPGPAQFYGRLPSGLETLWIELANIPHKLSKVDAHRLPRANDVLFDSWLPFFDSPSDYGLHTLKEVTLKDAVKVSGTMQFFDRRVCTFTPGSGYEMERKDESFQVGFWRYWDRTLGPWSDWSRGE</sequence>
<gene>
    <name evidence="1" type="ORF">K491DRAFT_720763</name>
</gene>
<accession>A0A6A6SSA0</accession>
<evidence type="ECO:0008006" key="3">
    <source>
        <dbReference type="Google" id="ProtNLM"/>
    </source>
</evidence>
<evidence type="ECO:0000313" key="2">
    <source>
        <dbReference type="Proteomes" id="UP000799324"/>
    </source>
</evidence>
<name>A0A6A6SSA0_9PLEO</name>
<keyword evidence="2" id="KW-1185">Reference proteome</keyword>
<proteinExistence type="predicted"/>
<dbReference type="Proteomes" id="UP000799324">
    <property type="component" value="Unassembled WGS sequence"/>
</dbReference>
<dbReference type="EMBL" id="MU004455">
    <property type="protein sequence ID" value="KAF2650422.1"/>
    <property type="molecule type" value="Genomic_DNA"/>
</dbReference>
<evidence type="ECO:0000313" key="1">
    <source>
        <dbReference type="EMBL" id="KAF2650422.1"/>
    </source>
</evidence>
<organism evidence="1 2">
    <name type="scientific">Lophiostoma macrostomum CBS 122681</name>
    <dbReference type="NCBI Taxonomy" id="1314788"/>
    <lineage>
        <taxon>Eukaryota</taxon>
        <taxon>Fungi</taxon>
        <taxon>Dikarya</taxon>
        <taxon>Ascomycota</taxon>
        <taxon>Pezizomycotina</taxon>
        <taxon>Dothideomycetes</taxon>
        <taxon>Pleosporomycetidae</taxon>
        <taxon>Pleosporales</taxon>
        <taxon>Lophiostomataceae</taxon>
        <taxon>Lophiostoma</taxon>
    </lineage>
</organism>